<dbReference type="EMBL" id="KI670156">
    <property type="protein sequence ID" value="ETM97224.1"/>
    <property type="molecule type" value="Genomic_DNA"/>
</dbReference>
<feature type="non-terminal residue" evidence="2">
    <location>
        <position position="569"/>
    </location>
</feature>
<gene>
    <name evidence="2" type="ORF">PPTG_20432</name>
</gene>
<dbReference type="AlphaFoldDB" id="W2PB50"/>
<feature type="domain" description="IPT/TIG" evidence="1">
    <location>
        <begin position="197"/>
        <end position="281"/>
    </location>
</feature>
<dbReference type="InterPro" id="IPR014756">
    <property type="entry name" value="Ig_E-set"/>
</dbReference>
<dbReference type="PANTHER" id="PTHR46104">
    <property type="entry name" value="GENE 9195-RELATED-RELATED"/>
    <property type="match status" value="1"/>
</dbReference>
<dbReference type="Gene3D" id="2.60.40.10">
    <property type="entry name" value="Immunoglobulins"/>
    <property type="match status" value="4"/>
</dbReference>
<dbReference type="VEuPathDB" id="FungiDB:PPTG_20432"/>
<accession>W2PB50</accession>
<feature type="domain" description="IPT/TIG" evidence="1">
    <location>
        <begin position="105"/>
        <end position="195"/>
    </location>
</feature>
<reference evidence="2 3" key="2">
    <citation type="submission" date="2013-11" db="EMBL/GenBank/DDBJ databases">
        <title>The Genome Sequence of Phytophthora parasitica INRA-310.</title>
        <authorList>
            <consortium name="The Broad Institute Genomics Platform"/>
            <person name="Russ C."/>
            <person name="Tyler B."/>
            <person name="Panabieres F."/>
            <person name="Shan W."/>
            <person name="Tripathy S."/>
            <person name="Grunwald N."/>
            <person name="Machado M."/>
            <person name="Johnson C.S."/>
            <person name="Arredondo F."/>
            <person name="Hong C."/>
            <person name="Coffey M."/>
            <person name="Young S.K."/>
            <person name="Zeng Q."/>
            <person name="Gargeya S."/>
            <person name="Fitzgerald M."/>
            <person name="Abouelleil A."/>
            <person name="Alvarado L."/>
            <person name="Chapman S.B."/>
            <person name="Gainer-Dewar J."/>
            <person name="Goldberg J."/>
            <person name="Griggs A."/>
            <person name="Gujja S."/>
            <person name="Hansen M."/>
            <person name="Howarth C."/>
            <person name="Imamovic A."/>
            <person name="Ireland A."/>
            <person name="Larimer J."/>
            <person name="McCowan C."/>
            <person name="Murphy C."/>
            <person name="Pearson M."/>
            <person name="Poon T.W."/>
            <person name="Priest M."/>
            <person name="Roberts A."/>
            <person name="Saif S."/>
            <person name="Shea T."/>
            <person name="Sykes S."/>
            <person name="Wortman J."/>
            <person name="Nusbaum C."/>
            <person name="Birren B."/>
        </authorList>
    </citation>
    <scope>NUCLEOTIDE SEQUENCE [LARGE SCALE GENOMIC DNA]</scope>
    <source>
        <strain evidence="2 3">INRA-310</strain>
    </source>
</reference>
<dbReference type="PANTHER" id="PTHR46104:SF1">
    <property type="entry name" value="GENE 9195-RELATED"/>
    <property type="match status" value="1"/>
</dbReference>
<dbReference type="Pfam" id="PF01833">
    <property type="entry name" value="TIG"/>
    <property type="match status" value="3"/>
</dbReference>
<dbReference type="STRING" id="761204.W2PB50"/>
<dbReference type="SUPFAM" id="SSF81296">
    <property type="entry name" value="E set domains"/>
    <property type="match status" value="3"/>
</dbReference>
<sequence>MPFNVDATTMAQKLSSLPGLTGTLVSLGRVVSNWEYEWIVTYTHAYLDVPLLELDKASVAGSAVYTKTTRLQKGFGIDGVKVAVEVSSNNQDYSTSGNVYHYTPTPDVYSLHPNHGPLIGGTEVVVTGINFQNTSSLRCKFGERATAAATFINSTQFTCISPSGLNEGDVYVEITNDGLFGESIFTSSRNVFTYDPEMKIDSVFPSSGPITGNFSVQITGGPFKKTDTIRCKFAEIVVVASWMSYDEVLCTAPPHSQGVFTLELTRNGQDFTDTLIPFTYYEEQGVRSISPTFGPAHAAGTRIDVDGVALVNSSLLSCRVGYVVTPGEYISPTKMRCTTPPLPTHSGGLVPASLPEYRNQYVDPNVGSFYLFPDAHYYPQYFTRLVSVEVSNNQQDFSLSGINFLYYQDETLEAIAPTQAFDSDEPLLIFAYGQNFINTTALACRLGLQTFAATFVTSKLLLCEVAHPMLYDDSRRSSDKFHDLTQPRHALFEVSNNGKDFTTSHVIFEFLGACPTGYFCPKQLQGSNGKIPCPRGTYCPGVGNSAFTLCPRGAYQPKTAQAACLRCPI</sequence>
<dbReference type="CDD" id="cd00102">
    <property type="entry name" value="IPT"/>
    <property type="match status" value="2"/>
</dbReference>
<organism evidence="2 3">
    <name type="scientific">Phytophthora nicotianae (strain INRA-310)</name>
    <name type="common">Phytophthora parasitica</name>
    <dbReference type="NCBI Taxonomy" id="761204"/>
    <lineage>
        <taxon>Eukaryota</taxon>
        <taxon>Sar</taxon>
        <taxon>Stramenopiles</taxon>
        <taxon>Oomycota</taxon>
        <taxon>Peronosporomycetes</taxon>
        <taxon>Peronosporales</taxon>
        <taxon>Peronosporaceae</taxon>
        <taxon>Phytophthora</taxon>
    </lineage>
</organism>
<name>W2PB50_PHYN3</name>
<dbReference type="InterPro" id="IPR013783">
    <property type="entry name" value="Ig-like_fold"/>
</dbReference>
<evidence type="ECO:0000313" key="2">
    <source>
        <dbReference type="EMBL" id="ETM97224.1"/>
    </source>
</evidence>
<evidence type="ECO:0000313" key="3">
    <source>
        <dbReference type="Proteomes" id="UP000018817"/>
    </source>
</evidence>
<dbReference type="RefSeq" id="XP_008917479.1">
    <property type="nucleotide sequence ID" value="XM_008919231.1"/>
</dbReference>
<evidence type="ECO:0000259" key="1">
    <source>
        <dbReference type="SMART" id="SM00429"/>
    </source>
</evidence>
<reference evidence="3" key="1">
    <citation type="submission" date="2011-12" db="EMBL/GenBank/DDBJ databases">
        <authorList>
            <consortium name="The Broad Institute Genome Sequencing Platform"/>
            <person name="Russ C."/>
            <person name="Tyler B."/>
            <person name="Panabieres F."/>
            <person name="Shan W."/>
            <person name="Tripathy S."/>
            <person name="Grunwald N."/>
            <person name="Machado M."/>
            <person name="Young S.K."/>
            <person name="Zeng Q."/>
            <person name="Gargeya S."/>
            <person name="Fitzgerald M."/>
            <person name="Haas B."/>
            <person name="Abouelleil A."/>
            <person name="Alvarado L."/>
            <person name="Arachchi H.M."/>
            <person name="Berlin A."/>
            <person name="Chapman S.B."/>
            <person name="Gearin G."/>
            <person name="Goldberg J."/>
            <person name="Griggs A."/>
            <person name="Gujja S."/>
            <person name="Hansen M."/>
            <person name="Heiman D."/>
            <person name="Howarth C."/>
            <person name="Larimer J."/>
            <person name="Lui A."/>
            <person name="MacDonald P.J.P."/>
            <person name="McCowen C."/>
            <person name="Montmayeur A."/>
            <person name="Murphy C."/>
            <person name="Neiman D."/>
            <person name="Pearson M."/>
            <person name="Priest M."/>
            <person name="Roberts A."/>
            <person name="Saif S."/>
            <person name="Shea T."/>
            <person name="Sisk P."/>
            <person name="Stolte C."/>
            <person name="Sykes S."/>
            <person name="Wortman J."/>
            <person name="Nusbaum C."/>
            <person name="Birren B."/>
        </authorList>
    </citation>
    <scope>NUCLEOTIDE SEQUENCE [LARGE SCALE GENOMIC DNA]</scope>
    <source>
        <strain evidence="3">INRA-310</strain>
    </source>
</reference>
<dbReference type="SMART" id="SM00429">
    <property type="entry name" value="IPT"/>
    <property type="match status" value="3"/>
</dbReference>
<dbReference type="Proteomes" id="UP000018817">
    <property type="component" value="Unassembled WGS sequence"/>
</dbReference>
<dbReference type="InterPro" id="IPR002909">
    <property type="entry name" value="IPT_dom"/>
</dbReference>
<proteinExistence type="predicted"/>
<protein>
    <recommendedName>
        <fullName evidence="1">IPT/TIG domain-containing protein</fullName>
    </recommendedName>
</protein>
<dbReference type="GeneID" id="20189039"/>
<feature type="domain" description="IPT/TIG" evidence="1">
    <location>
        <begin position="283"/>
        <end position="372"/>
    </location>
</feature>